<feature type="transmembrane region" description="Helical" evidence="1">
    <location>
        <begin position="133"/>
        <end position="153"/>
    </location>
</feature>
<dbReference type="EMBL" id="AFWI01000013">
    <property type="protein sequence ID" value="EGU58731.1"/>
    <property type="molecule type" value="Genomic_DNA"/>
</dbReference>
<sequence>MNNLYEILTVTTLVFFLSLILFYFAMGSFSLTKLNINSYLFYKDIILMTFIGVVLVVTQFDLIFGIRFWAITGDVSNESRNLGWYAILYFLIAYPVGMMASNLLFNYSIRSNLFERYLTKEVINSYQLSNKSLLLSLLVCLLVSIASLLYVYISMESVPIIELLKGASFSEIQVSRTNAKLYFSGSPFIKDMIALKLPILVSYVLYVVIKTDKSRLPTILFTISFVTSFFALTYNFEKAPVVLYMLGFFLINVVMNNGIKLKTLLIFGGLSFLLMLFLFIFLIGHSDLYQALGKLGGRLFIAQTSAIFLSFDYFPDNHEFLGGLSVSGVLAKVFDVEYFRYGRVLFEIYDYSSVLNGEAGLIVGNFISEAWALWGIGGVIFSPLWVGFFVASISNFIFKLPKNALFIALYAQIGSIISLNGGMAVFINIISFLVPIFYIAFIFLLSYFFQNLLFRKKNSCC</sequence>
<evidence type="ECO:0000313" key="4">
    <source>
        <dbReference type="Proteomes" id="UP000003836"/>
    </source>
</evidence>
<evidence type="ECO:0000313" key="3">
    <source>
        <dbReference type="EMBL" id="EGU58731.1"/>
    </source>
</evidence>
<feature type="transmembrane region" description="Helical" evidence="1">
    <location>
        <begin position="7"/>
        <end position="25"/>
    </location>
</feature>
<dbReference type="PATRIC" id="fig|1051646.9.peg.137"/>
<dbReference type="KEGG" id="vtu:IX91_00725"/>
<keyword evidence="1" id="KW-0812">Transmembrane</keyword>
<dbReference type="RefSeq" id="WP_004742917.1">
    <property type="nucleotide sequence ID" value="NZ_AFWI01000013.1"/>
</dbReference>
<accession>F9T0H1</accession>
<feature type="transmembrane region" description="Helical" evidence="1">
    <location>
        <begin position="403"/>
        <end position="419"/>
    </location>
</feature>
<feature type="transmembrane region" description="Helical" evidence="1">
    <location>
        <begin position="425"/>
        <end position="449"/>
    </location>
</feature>
<protein>
    <recommendedName>
        <fullName evidence="6">Oligosaccharide repeat unit polymerase</fullName>
    </recommendedName>
</protein>
<keyword evidence="1" id="KW-1133">Transmembrane helix</keyword>
<dbReference type="HOGENOM" id="CLU_608117_0_0_6"/>
<dbReference type="STRING" id="1051646.IX91_00725"/>
<feature type="transmembrane region" description="Helical" evidence="1">
    <location>
        <begin position="371"/>
        <end position="391"/>
    </location>
</feature>
<name>F9T0H1_9VIBR</name>
<feature type="transmembrane region" description="Helical" evidence="1">
    <location>
        <begin position="45"/>
        <end position="70"/>
    </location>
</feature>
<evidence type="ECO:0008006" key="6">
    <source>
        <dbReference type="Google" id="ProtNLM"/>
    </source>
</evidence>
<gene>
    <name evidence="2" type="ORF">IX91_00725</name>
    <name evidence="3" type="ORF">VITU9109_13082</name>
</gene>
<reference evidence="3" key="1">
    <citation type="submission" date="2011-08" db="EMBL/GenBank/DDBJ databases">
        <authorList>
            <person name="Hoffman M."/>
            <person name="Strain E.A."/>
            <person name="Brown E."/>
            <person name="Allard M.W."/>
        </authorList>
    </citation>
    <scope>NUCLEOTIDE SEQUENCE</scope>
    <source>
        <strain evidence="3">ATCC 19109</strain>
    </source>
</reference>
<feature type="transmembrane region" description="Helical" evidence="1">
    <location>
        <begin position="265"/>
        <end position="283"/>
    </location>
</feature>
<dbReference type="eggNOG" id="ENOG502ZB3K">
    <property type="taxonomic scope" value="Bacteria"/>
</dbReference>
<organism evidence="2 5">
    <name type="scientific">Vibrio tubiashii ATCC 19109</name>
    <dbReference type="NCBI Taxonomy" id="1051646"/>
    <lineage>
        <taxon>Bacteria</taxon>
        <taxon>Pseudomonadati</taxon>
        <taxon>Pseudomonadota</taxon>
        <taxon>Gammaproteobacteria</taxon>
        <taxon>Vibrionales</taxon>
        <taxon>Vibrionaceae</taxon>
        <taxon>Vibrio</taxon>
        <taxon>Vibrio oreintalis group</taxon>
    </lineage>
</organism>
<evidence type="ECO:0000256" key="1">
    <source>
        <dbReference type="SAM" id="Phobius"/>
    </source>
</evidence>
<dbReference type="Proteomes" id="UP000030071">
    <property type="component" value="Chromosome 1"/>
</dbReference>
<evidence type="ECO:0000313" key="5">
    <source>
        <dbReference type="Proteomes" id="UP000030071"/>
    </source>
</evidence>
<keyword evidence="1" id="KW-0472">Membrane</keyword>
<feature type="transmembrane region" description="Helical" evidence="1">
    <location>
        <begin position="82"/>
        <end position="105"/>
    </location>
</feature>
<dbReference type="Proteomes" id="UP000003836">
    <property type="component" value="Unassembled WGS sequence"/>
</dbReference>
<reference evidence="3 4" key="2">
    <citation type="journal article" date="2012" name="Int. J. Syst. Evol. Microbiol.">
        <title>Vibrio caribbeanicus sp. nov., isolated from the marine sponge Scleritoderma cyanea.</title>
        <authorList>
            <person name="Hoffmann M."/>
            <person name="Monday S.R."/>
            <person name="Allard M.W."/>
            <person name="Strain E.A."/>
            <person name="Whittaker P."/>
            <person name="Naum M."/>
            <person name="McCarthy P.J."/>
            <person name="Lopez J.V."/>
            <person name="Fischer M."/>
            <person name="Brown E.W."/>
        </authorList>
    </citation>
    <scope>NUCLEOTIDE SEQUENCE [LARGE SCALE GENOMIC DNA]</scope>
    <source>
        <strain evidence="3 4">ATCC 19109</strain>
    </source>
</reference>
<keyword evidence="4" id="KW-1185">Reference proteome</keyword>
<feature type="transmembrane region" description="Helical" evidence="1">
    <location>
        <begin position="215"/>
        <end position="234"/>
    </location>
</feature>
<feature type="transmembrane region" description="Helical" evidence="1">
    <location>
        <begin position="193"/>
        <end position="209"/>
    </location>
</feature>
<evidence type="ECO:0000313" key="2">
    <source>
        <dbReference type="EMBL" id="AIW12756.1"/>
    </source>
</evidence>
<feature type="transmembrane region" description="Helical" evidence="1">
    <location>
        <begin position="241"/>
        <end position="259"/>
    </location>
</feature>
<dbReference type="EMBL" id="CP009354">
    <property type="protein sequence ID" value="AIW12756.1"/>
    <property type="molecule type" value="Genomic_DNA"/>
</dbReference>
<dbReference type="AlphaFoldDB" id="F9T0H1"/>
<reference evidence="2 5" key="3">
    <citation type="submission" date="2014-08" db="EMBL/GenBank/DDBJ databases">
        <title>First Complete Genome Sequence of the Shellfish Pathogen Vibrio tubiashii.</title>
        <authorList>
            <person name="Richards G.P."/>
            <person name="Needleman D.S."/>
            <person name="Watson M.A."/>
            <person name="Bono J.L."/>
        </authorList>
    </citation>
    <scope>NUCLEOTIDE SEQUENCE [LARGE SCALE GENOMIC DNA]</scope>
    <source>
        <strain evidence="2 5">ATCC 19109</strain>
    </source>
</reference>
<dbReference type="GeneID" id="23443233"/>
<proteinExistence type="predicted"/>